<accession>A0AAD8YJU5</accession>
<name>A0AAD8YJU5_9STRA</name>
<evidence type="ECO:0000256" key="1">
    <source>
        <dbReference type="ARBA" id="ARBA00022441"/>
    </source>
</evidence>
<dbReference type="PANTHER" id="PTHR46093">
    <property type="entry name" value="ACYL-COA-BINDING DOMAIN-CONTAINING PROTEIN 5"/>
    <property type="match status" value="1"/>
</dbReference>
<dbReference type="Proteomes" id="UP001224775">
    <property type="component" value="Unassembled WGS sequence"/>
</dbReference>
<feature type="signal peptide" evidence="4">
    <location>
        <begin position="1"/>
        <end position="21"/>
    </location>
</feature>
<protein>
    <submittedName>
        <fullName evidence="5">Kelch repeat-containing protein</fullName>
    </submittedName>
</protein>
<dbReference type="AlphaFoldDB" id="A0AAD8YJU5"/>
<sequence>MPMLLSLIGTSLALWGAPVSAFATFSSSTTARSAPIHRMRAYSAEWIDLQSLDASPPPGKIHPPRSGANTISSGGKILTFAGYAEEIVDADSGVERYVVNDLYEFVPFQEESSEWGWKQRIAASDDECSPGPRLAFAMAGLPSSPNAFVLGGWDPQVPGTGGVILDDVAMLNSDSLTWSKPTDDKGKSSTIPDGPTSRHVAVALSDETICLHNHRCVDHVLLLQTSGEEQNKVQWVQQKTSGEAPSSRGLHCAAAMSSSDVTNMCIFGGAARNGLMSNEAFVLDTTTWKWTKIDCGENAPAPRAGACLCSLDDSTVLLFGGAMPTEGGLLGLNDVWVLHVDDLETGKGRWECLIEHESGDNDGSSVFPPGRNAATLTNIDARKMLPANTCTESDKCYLLQGGWAPFRKTYNDVFVLCLSSK</sequence>
<gene>
    <name evidence="5" type="ORF">QTG54_003209</name>
</gene>
<evidence type="ECO:0000256" key="2">
    <source>
        <dbReference type="ARBA" id="ARBA00022737"/>
    </source>
</evidence>
<dbReference type="Pfam" id="PF24681">
    <property type="entry name" value="Kelch_KLHDC2_KLHL20_DRC7"/>
    <property type="match status" value="1"/>
</dbReference>
<reference evidence="5" key="1">
    <citation type="submission" date="2023-06" db="EMBL/GenBank/DDBJ databases">
        <title>Survivors Of The Sea: Transcriptome response of Skeletonema marinoi to long-term dormancy.</title>
        <authorList>
            <person name="Pinder M.I.M."/>
            <person name="Kourtchenko O."/>
            <person name="Robertson E.K."/>
            <person name="Larsson T."/>
            <person name="Maumus F."/>
            <person name="Osuna-Cruz C.M."/>
            <person name="Vancaester E."/>
            <person name="Stenow R."/>
            <person name="Vandepoele K."/>
            <person name="Ploug H."/>
            <person name="Bruchert V."/>
            <person name="Godhe A."/>
            <person name="Topel M."/>
        </authorList>
    </citation>
    <scope>NUCLEOTIDE SEQUENCE</scope>
    <source>
        <strain evidence="5">R05AC</strain>
    </source>
</reference>
<dbReference type="EMBL" id="JATAAI010000004">
    <property type="protein sequence ID" value="KAK1746602.1"/>
    <property type="molecule type" value="Genomic_DNA"/>
</dbReference>
<evidence type="ECO:0000313" key="5">
    <source>
        <dbReference type="EMBL" id="KAK1746602.1"/>
    </source>
</evidence>
<evidence type="ECO:0000313" key="6">
    <source>
        <dbReference type="Proteomes" id="UP001224775"/>
    </source>
</evidence>
<keyword evidence="1" id="KW-0880">Kelch repeat</keyword>
<dbReference type="PANTHER" id="PTHR46093:SF18">
    <property type="entry name" value="FIBRONECTIN TYPE-III DOMAIN-CONTAINING PROTEIN"/>
    <property type="match status" value="1"/>
</dbReference>
<keyword evidence="4" id="KW-0732">Signal</keyword>
<evidence type="ECO:0000256" key="4">
    <source>
        <dbReference type="SAM" id="SignalP"/>
    </source>
</evidence>
<evidence type="ECO:0000256" key="3">
    <source>
        <dbReference type="SAM" id="MobiDB-lite"/>
    </source>
</evidence>
<dbReference type="InterPro" id="IPR015915">
    <property type="entry name" value="Kelch-typ_b-propeller"/>
</dbReference>
<dbReference type="Gene3D" id="2.120.10.80">
    <property type="entry name" value="Kelch-type beta propeller"/>
    <property type="match status" value="2"/>
</dbReference>
<proteinExistence type="predicted"/>
<feature type="chain" id="PRO_5042047821" evidence="4">
    <location>
        <begin position="22"/>
        <end position="421"/>
    </location>
</feature>
<dbReference type="SUPFAM" id="SSF50965">
    <property type="entry name" value="Galactose oxidase, central domain"/>
    <property type="match status" value="1"/>
</dbReference>
<keyword evidence="6" id="KW-1185">Reference proteome</keyword>
<dbReference type="InterPro" id="IPR011043">
    <property type="entry name" value="Gal_Oxase/kelch_b-propeller"/>
</dbReference>
<organism evidence="5 6">
    <name type="scientific">Skeletonema marinoi</name>
    <dbReference type="NCBI Taxonomy" id="267567"/>
    <lineage>
        <taxon>Eukaryota</taxon>
        <taxon>Sar</taxon>
        <taxon>Stramenopiles</taxon>
        <taxon>Ochrophyta</taxon>
        <taxon>Bacillariophyta</taxon>
        <taxon>Coscinodiscophyceae</taxon>
        <taxon>Thalassiosirophycidae</taxon>
        <taxon>Thalassiosirales</taxon>
        <taxon>Skeletonemataceae</taxon>
        <taxon>Skeletonema</taxon>
        <taxon>Skeletonema marinoi-dohrnii complex</taxon>
    </lineage>
</organism>
<feature type="region of interest" description="Disordered" evidence="3">
    <location>
        <begin position="177"/>
        <end position="196"/>
    </location>
</feature>
<comment type="caution">
    <text evidence="5">The sequence shown here is derived from an EMBL/GenBank/DDBJ whole genome shotgun (WGS) entry which is preliminary data.</text>
</comment>
<keyword evidence="2" id="KW-0677">Repeat</keyword>